<dbReference type="EMBL" id="CP155571">
    <property type="protein sequence ID" value="XFO73963.1"/>
    <property type="molecule type" value="Genomic_DNA"/>
</dbReference>
<reference evidence="1" key="1">
    <citation type="submission" date="2024-05" db="EMBL/GenBank/DDBJ databases">
        <title>Isolation and characterization of Sporomusa carbonis sp. nov., a carboxydotrophic hydrogenogen in the genus of Sporomusa isolated from a charcoal burning pile.</title>
        <authorList>
            <person name="Boeer T."/>
            <person name="Rosenbaum F."/>
            <person name="Eysell L."/>
            <person name="Mueller V."/>
            <person name="Daniel R."/>
            <person name="Poehlein A."/>
        </authorList>
    </citation>
    <scope>NUCLEOTIDE SEQUENCE [LARGE SCALE GENOMIC DNA]</scope>
    <source>
        <strain evidence="1">DSM 3132</strain>
    </source>
</reference>
<gene>
    <name evidence="1" type="ORF">SPACI_040710</name>
</gene>
<protein>
    <submittedName>
        <fullName evidence="1">Uncharacterized protein</fullName>
    </submittedName>
</protein>
<accession>A0ABZ3J7D1</accession>
<dbReference type="Proteomes" id="UP000216052">
    <property type="component" value="Chromosome"/>
</dbReference>
<proteinExistence type="predicted"/>
<organism evidence="1 2">
    <name type="scientific">Sporomusa acidovorans (strain ATCC 49682 / DSM 3132 / Mol)</name>
    <dbReference type="NCBI Taxonomy" id="1123286"/>
    <lineage>
        <taxon>Bacteria</taxon>
        <taxon>Bacillati</taxon>
        <taxon>Bacillota</taxon>
        <taxon>Negativicutes</taxon>
        <taxon>Selenomonadales</taxon>
        <taxon>Sporomusaceae</taxon>
        <taxon>Sporomusa</taxon>
    </lineage>
</organism>
<name>A0ABZ3J7D1_SPOA4</name>
<sequence length="86" mass="10357">MINLTEKEILDIMCGLKAYINYYEVSGEQKFERIFLFAKLNDYLKKSNQCYFINPYNEFDLNGVELRNYHLWKNNTGHLLRGRLAR</sequence>
<evidence type="ECO:0000313" key="2">
    <source>
        <dbReference type="Proteomes" id="UP000216052"/>
    </source>
</evidence>
<keyword evidence="2" id="KW-1185">Reference proteome</keyword>
<dbReference type="RefSeq" id="WP_093797900.1">
    <property type="nucleotide sequence ID" value="NZ_CP155571.1"/>
</dbReference>
<evidence type="ECO:0000313" key="1">
    <source>
        <dbReference type="EMBL" id="XFO73963.1"/>
    </source>
</evidence>